<protein>
    <submittedName>
        <fullName evidence="1">Uncharacterized protein</fullName>
    </submittedName>
</protein>
<reference evidence="1 2" key="1">
    <citation type="submission" date="2018-06" db="EMBL/GenBank/DDBJ databases">
        <title>Genomic Encyclopedia of Type Strains, Phase IV (KMG-IV): sequencing the most valuable type-strain genomes for metagenomic binning, comparative biology and taxonomic classification.</title>
        <authorList>
            <person name="Goeker M."/>
        </authorList>
    </citation>
    <scope>NUCLEOTIDE SEQUENCE [LARGE SCALE GENOMIC DNA]</scope>
    <source>
        <strain evidence="1 2">DSM 44599</strain>
    </source>
</reference>
<dbReference type="AlphaFoldDB" id="A0A366D5F2"/>
<dbReference type="Proteomes" id="UP000252586">
    <property type="component" value="Unassembled WGS sequence"/>
</dbReference>
<dbReference type="EMBL" id="QNRE01000015">
    <property type="protein sequence ID" value="RBO85261.1"/>
    <property type="molecule type" value="Genomic_DNA"/>
</dbReference>
<keyword evidence="2" id="KW-1185">Reference proteome</keyword>
<gene>
    <name evidence="1" type="ORF">DFR74_115109</name>
</gene>
<name>A0A366D5F2_9NOCA</name>
<dbReference type="STRING" id="1210090.GCA_001613185_03087"/>
<accession>A0A366D5F2</accession>
<dbReference type="OrthoDB" id="3213425at2"/>
<comment type="caution">
    <text evidence="1">The sequence shown here is derived from an EMBL/GenBank/DDBJ whole genome shotgun (WGS) entry which is preliminary data.</text>
</comment>
<evidence type="ECO:0000313" key="2">
    <source>
        <dbReference type="Proteomes" id="UP000252586"/>
    </source>
</evidence>
<sequence length="445" mass="48836">MVRGREWTGFEAAALQEAMRCSVRDFAAMLGIETTTVTNWRTGLGSVRPRTKAQGILDTTYQQRTTPEDRERFAQIVAEGEAAWRRRRSSASLQRDLPEPVAAIVAADHDVFEGPSEVVERMRLLQTREVDDAVLDVIDLALADLLDRYELEGPVRLAGEVRALRREVDALLDLCRQPRQSQRLFRLAGQLAGVLGYMAVNRGRFHHADIYSREALSVAEFIQDTDLQAWAKGTQSFCAYYKGDYPGAVALAEEGIQLAAGGPQAIRLYTNGLARALGRFGDRTGVERAIDAAMSVASTVDTPSGLSPALSFAAYSEARWKANAATAYLTVGEYDKSLAYGRQVEDLVNSSDSAWSRSLVRLDMATALVHQPHPDIEYAMDLGIEALDASRHRPIRSVWQRSHDLANAVATVDTGKVDDYIGELREWSASAKPIAAPGNPTSPAQ</sequence>
<dbReference type="InterPro" id="IPR011990">
    <property type="entry name" value="TPR-like_helical_dom_sf"/>
</dbReference>
<organism evidence="1 2">
    <name type="scientific">Nocardia puris</name>
    <dbReference type="NCBI Taxonomy" id="208602"/>
    <lineage>
        <taxon>Bacteria</taxon>
        <taxon>Bacillati</taxon>
        <taxon>Actinomycetota</taxon>
        <taxon>Actinomycetes</taxon>
        <taxon>Mycobacteriales</taxon>
        <taxon>Nocardiaceae</taxon>
        <taxon>Nocardia</taxon>
    </lineage>
</organism>
<evidence type="ECO:0000313" key="1">
    <source>
        <dbReference type="EMBL" id="RBO85261.1"/>
    </source>
</evidence>
<dbReference type="Gene3D" id="1.25.40.10">
    <property type="entry name" value="Tetratricopeptide repeat domain"/>
    <property type="match status" value="1"/>
</dbReference>
<dbReference type="RefSeq" id="WP_147265968.1">
    <property type="nucleotide sequence ID" value="NZ_QNRE01000015.1"/>
</dbReference>
<proteinExistence type="predicted"/>
<dbReference type="SUPFAM" id="SSF48452">
    <property type="entry name" value="TPR-like"/>
    <property type="match status" value="1"/>
</dbReference>